<comment type="caution">
    <text evidence="2">The sequence shown here is derived from an EMBL/GenBank/DDBJ whole genome shotgun (WGS) entry which is preliminary data.</text>
</comment>
<gene>
    <name evidence="2" type="ORF">WA026_005704</name>
</gene>
<evidence type="ECO:0000256" key="1">
    <source>
        <dbReference type="SAM" id="MobiDB-lite"/>
    </source>
</evidence>
<sequence length="90" mass="10047">MTFALRRLQYAINSRQPSERKTPYKAEPPANPVLRTTLRSISEDVPSRNKLPTVRLLDLRSKCGDSIIDKGPGEIEFMGASDSSDGQWNA</sequence>
<dbReference type="Proteomes" id="UP001431783">
    <property type="component" value="Unassembled WGS sequence"/>
</dbReference>
<feature type="region of interest" description="Disordered" evidence="1">
    <location>
        <begin position="12"/>
        <end position="31"/>
    </location>
</feature>
<dbReference type="AlphaFoldDB" id="A0AAW1U3P5"/>
<name>A0AAW1U3P5_9CUCU</name>
<proteinExistence type="predicted"/>
<evidence type="ECO:0000313" key="3">
    <source>
        <dbReference type="Proteomes" id="UP001431783"/>
    </source>
</evidence>
<dbReference type="EMBL" id="JARQZJ010000032">
    <property type="protein sequence ID" value="KAK9874892.1"/>
    <property type="molecule type" value="Genomic_DNA"/>
</dbReference>
<keyword evidence="3" id="KW-1185">Reference proteome</keyword>
<evidence type="ECO:0000313" key="2">
    <source>
        <dbReference type="EMBL" id="KAK9874892.1"/>
    </source>
</evidence>
<reference evidence="2 3" key="1">
    <citation type="submission" date="2023-03" db="EMBL/GenBank/DDBJ databases">
        <title>Genome insight into feeding habits of ladybird beetles.</title>
        <authorList>
            <person name="Li H.-S."/>
            <person name="Huang Y.-H."/>
            <person name="Pang H."/>
        </authorList>
    </citation>
    <scope>NUCLEOTIDE SEQUENCE [LARGE SCALE GENOMIC DNA]</scope>
    <source>
        <strain evidence="2">SYSU_2023b</strain>
        <tissue evidence="2">Whole body</tissue>
    </source>
</reference>
<organism evidence="2 3">
    <name type="scientific">Henosepilachna vigintioctopunctata</name>
    <dbReference type="NCBI Taxonomy" id="420089"/>
    <lineage>
        <taxon>Eukaryota</taxon>
        <taxon>Metazoa</taxon>
        <taxon>Ecdysozoa</taxon>
        <taxon>Arthropoda</taxon>
        <taxon>Hexapoda</taxon>
        <taxon>Insecta</taxon>
        <taxon>Pterygota</taxon>
        <taxon>Neoptera</taxon>
        <taxon>Endopterygota</taxon>
        <taxon>Coleoptera</taxon>
        <taxon>Polyphaga</taxon>
        <taxon>Cucujiformia</taxon>
        <taxon>Coccinelloidea</taxon>
        <taxon>Coccinellidae</taxon>
        <taxon>Epilachninae</taxon>
        <taxon>Epilachnini</taxon>
        <taxon>Henosepilachna</taxon>
    </lineage>
</organism>
<accession>A0AAW1U3P5</accession>
<protein>
    <submittedName>
        <fullName evidence="2">Uncharacterized protein</fullName>
    </submittedName>
</protein>